<dbReference type="Gene3D" id="1.10.340.70">
    <property type="match status" value="1"/>
</dbReference>
<dbReference type="Pfam" id="PF17921">
    <property type="entry name" value="Integrase_H2C2"/>
    <property type="match status" value="1"/>
</dbReference>
<dbReference type="PANTHER" id="PTHR37984">
    <property type="entry name" value="PROTEIN CBG26694"/>
    <property type="match status" value="1"/>
</dbReference>
<feature type="domain" description="Integrase zinc-binding" evidence="1">
    <location>
        <begin position="59"/>
        <end position="116"/>
    </location>
</feature>
<dbReference type="OrthoDB" id="120569at2759"/>
<dbReference type="InterPro" id="IPR050951">
    <property type="entry name" value="Retrovirus_Pol_polyprotein"/>
</dbReference>
<accession>A0A6A3WFN0</accession>
<dbReference type="PANTHER" id="PTHR37984:SF15">
    <property type="entry name" value="INTEGRASE CATALYTIC DOMAIN-CONTAINING PROTEIN"/>
    <property type="match status" value="1"/>
</dbReference>
<evidence type="ECO:0000259" key="1">
    <source>
        <dbReference type="Pfam" id="PF17921"/>
    </source>
</evidence>
<proteinExistence type="predicted"/>
<dbReference type="Proteomes" id="UP000433483">
    <property type="component" value="Unassembled WGS sequence"/>
</dbReference>
<dbReference type="FunFam" id="1.10.340.70:FF:000001">
    <property type="entry name" value="Retrovirus-related Pol polyprotein from transposon gypsy-like Protein"/>
    <property type="match status" value="1"/>
</dbReference>
<protein>
    <recommendedName>
        <fullName evidence="1">Integrase zinc-binding domain-containing protein</fullName>
    </recommendedName>
</protein>
<comment type="caution">
    <text evidence="2">The sequence shown here is derived from an EMBL/GenBank/DDBJ whole genome shotgun (WGS) entry which is preliminary data.</text>
</comment>
<keyword evidence="3" id="KW-1185">Reference proteome</keyword>
<evidence type="ECO:0000313" key="3">
    <source>
        <dbReference type="Proteomes" id="UP000433483"/>
    </source>
</evidence>
<evidence type="ECO:0000313" key="2">
    <source>
        <dbReference type="EMBL" id="KAE9178875.1"/>
    </source>
</evidence>
<name>A0A6A3WFN0_9STRA</name>
<dbReference type="AlphaFoldDB" id="A0A6A3WFN0"/>
<gene>
    <name evidence="2" type="ORF">PF005_g23900</name>
</gene>
<organism evidence="2 3">
    <name type="scientific">Phytophthora fragariae</name>
    <dbReference type="NCBI Taxonomy" id="53985"/>
    <lineage>
        <taxon>Eukaryota</taxon>
        <taxon>Sar</taxon>
        <taxon>Stramenopiles</taxon>
        <taxon>Oomycota</taxon>
        <taxon>Peronosporomycetes</taxon>
        <taxon>Peronosporales</taxon>
        <taxon>Peronosporaceae</taxon>
        <taxon>Phytophthora</taxon>
    </lineage>
</organism>
<sequence length="161" mass="18312">MARWLSFFAEYNFRVEYKPGKLNVLADALSRRTDYELAHISQVTTDLPEDPPRIFVPNDEDLKYDILMEAHDAPSSGHLGREKTYASVSQTFWWRHMYKWVATYVRTCETCQRVKPAGHASAPLQSLPVPADCWKSMSLDFVFGLPADDRGNTGVLPLCAV</sequence>
<dbReference type="EMBL" id="QXGB01002344">
    <property type="protein sequence ID" value="KAE9178875.1"/>
    <property type="molecule type" value="Genomic_DNA"/>
</dbReference>
<reference evidence="2 3" key="1">
    <citation type="submission" date="2018-08" db="EMBL/GenBank/DDBJ databases">
        <title>Genomic investigation of the strawberry pathogen Phytophthora fragariae indicates pathogenicity is determined by transcriptional variation in three key races.</title>
        <authorList>
            <person name="Adams T.M."/>
            <person name="Armitage A.D."/>
            <person name="Sobczyk M.K."/>
            <person name="Bates H.J."/>
            <person name="Dunwell J.M."/>
            <person name="Nellist C.F."/>
            <person name="Harrison R.J."/>
        </authorList>
    </citation>
    <scope>NUCLEOTIDE SEQUENCE [LARGE SCALE GENOMIC DNA]</scope>
    <source>
        <strain evidence="2 3">NOV-27</strain>
    </source>
</reference>
<dbReference type="InterPro" id="IPR041588">
    <property type="entry name" value="Integrase_H2C2"/>
</dbReference>